<accession>A0A5J4TNX5</accession>
<gene>
    <name evidence="2" type="ORF">EZS28_044939</name>
</gene>
<evidence type="ECO:0000256" key="1">
    <source>
        <dbReference type="SAM" id="SignalP"/>
    </source>
</evidence>
<dbReference type="EMBL" id="SNRW01028239">
    <property type="protein sequence ID" value="KAA6359533.1"/>
    <property type="molecule type" value="Genomic_DNA"/>
</dbReference>
<sequence length="248" mass="27891">MISIVVILLILSCPLFAQCSFSANQSVSLASGLACFRSLSLNQPYQEFTSTINLVKTYLNSYAFKDTSLYPNANGTGYDQPSVDIFGSLDEIGQTAFNNTFDFYESIMVLLNKLKDAHTYFVPPCIQKFSYVLPYVFSIYQNSDLTQSVRMHYVFPSARQKYLSEGGVDIRDNAEFLHINLKGKPIYTDKSELNDGTYLASEAIAHWADEEVSTARSSITRLNFAATGEFSLRPVAYYPHPEYENITV</sequence>
<dbReference type="InterPro" id="IPR052766">
    <property type="entry name" value="S41A_metabolite_peptidase"/>
</dbReference>
<protein>
    <submittedName>
        <fullName evidence="2">Uncharacterized protein</fullName>
    </submittedName>
</protein>
<dbReference type="PANTHER" id="PTHR37049">
    <property type="entry name" value="PEPTIDASE S41 FAMILY PROTEIN"/>
    <property type="match status" value="1"/>
</dbReference>
<keyword evidence="1" id="KW-0732">Signal</keyword>
<dbReference type="Proteomes" id="UP000324800">
    <property type="component" value="Unassembled WGS sequence"/>
</dbReference>
<evidence type="ECO:0000313" key="3">
    <source>
        <dbReference type="Proteomes" id="UP000324800"/>
    </source>
</evidence>
<proteinExistence type="predicted"/>
<comment type="caution">
    <text evidence="2">The sequence shown here is derived from an EMBL/GenBank/DDBJ whole genome shotgun (WGS) entry which is preliminary data.</text>
</comment>
<reference evidence="2 3" key="1">
    <citation type="submission" date="2019-03" db="EMBL/GenBank/DDBJ databases">
        <title>Single cell metagenomics reveals metabolic interactions within the superorganism composed of flagellate Streblomastix strix and complex community of Bacteroidetes bacteria on its surface.</title>
        <authorList>
            <person name="Treitli S.C."/>
            <person name="Kolisko M."/>
            <person name="Husnik F."/>
            <person name="Keeling P."/>
            <person name="Hampl V."/>
        </authorList>
    </citation>
    <scope>NUCLEOTIDE SEQUENCE [LARGE SCALE GENOMIC DNA]</scope>
    <source>
        <strain evidence="2">ST1C</strain>
    </source>
</reference>
<organism evidence="2 3">
    <name type="scientific">Streblomastix strix</name>
    <dbReference type="NCBI Taxonomy" id="222440"/>
    <lineage>
        <taxon>Eukaryota</taxon>
        <taxon>Metamonada</taxon>
        <taxon>Preaxostyla</taxon>
        <taxon>Oxymonadida</taxon>
        <taxon>Streblomastigidae</taxon>
        <taxon>Streblomastix</taxon>
    </lineage>
</organism>
<feature type="non-terminal residue" evidence="2">
    <location>
        <position position="248"/>
    </location>
</feature>
<name>A0A5J4TNX5_9EUKA</name>
<feature type="chain" id="PRO_5023890086" evidence="1">
    <location>
        <begin position="18"/>
        <end position="248"/>
    </location>
</feature>
<dbReference type="OrthoDB" id="2437318at2759"/>
<evidence type="ECO:0000313" key="2">
    <source>
        <dbReference type="EMBL" id="KAA6359533.1"/>
    </source>
</evidence>
<feature type="signal peptide" evidence="1">
    <location>
        <begin position="1"/>
        <end position="17"/>
    </location>
</feature>
<dbReference type="AlphaFoldDB" id="A0A5J4TNX5"/>
<dbReference type="PANTHER" id="PTHR37049:SF4">
    <property type="entry name" value="RHODANESE DOMAIN-CONTAINING PROTEIN"/>
    <property type="match status" value="1"/>
</dbReference>